<evidence type="ECO:0000313" key="2">
    <source>
        <dbReference type="EMBL" id="GEU78545.1"/>
    </source>
</evidence>
<feature type="chain" id="PRO_5026816256" description="Reverse transcriptase domain-containing protein" evidence="1">
    <location>
        <begin position="20"/>
        <end position="412"/>
    </location>
</feature>
<organism evidence="2">
    <name type="scientific">Tanacetum cinerariifolium</name>
    <name type="common">Dalmatian daisy</name>
    <name type="synonym">Chrysanthemum cinerariifolium</name>
    <dbReference type="NCBI Taxonomy" id="118510"/>
    <lineage>
        <taxon>Eukaryota</taxon>
        <taxon>Viridiplantae</taxon>
        <taxon>Streptophyta</taxon>
        <taxon>Embryophyta</taxon>
        <taxon>Tracheophyta</taxon>
        <taxon>Spermatophyta</taxon>
        <taxon>Magnoliopsida</taxon>
        <taxon>eudicotyledons</taxon>
        <taxon>Gunneridae</taxon>
        <taxon>Pentapetalae</taxon>
        <taxon>asterids</taxon>
        <taxon>campanulids</taxon>
        <taxon>Asterales</taxon>
        <taxon>Asteraceae</taxon>
        <taxon>Asteroideae</taxon>
        <taxon>Anthemideae</taxon>
        <taxon>Anthemidinae</taxon>
        <taxon>Tanacetum</taxon>
    </lineage>
</organism>
<comment type="caution">
    <text evidence="2">The sequence shown here is derived from an EMBL/GenBank/DDBJ whole genome shotgun (WGS) entry which is preliminary data.</text>
</comment>
<gene>
    <name evidence="2" type="ORF">Tci_050523</name>
</gene>
<name>A0A6L2N1K1_TANCI</name>
<accession>A0A6L2N1K1</accession>
<proteinExistence type="predicted"/>
<keyword evidence="1" id="KW-0732">Signal</keyword>
<dbReference type="AlphaFoldDB" id="A0A6L2N1K1"/>
<evidence type="ECO:0008006" key="3">
    <source>
        <dbReference type="Google" id="ProtNLM"/>
    </source>
</evidence>
<dbReference type="EMBL" id="BKCJ010007695">
    <property type="protein sequence ID" value="GEU78545.1"/>
    <property type="molecule type" value="Genomic_DNA"/>
</dbReference>
<sequence>MNLEVLLILLGTCGPLVSGYVAKELNNALSKDGLKKVLASRLGILSDVGLKKRMDAQTITKHSRTINLVVLGEQPFHSLYPPEVPSSSIKIDHVMDLVLDEHDGTLPPLDNLLSKKLGTIKSIHPRHRLRFSRFSKGDLDKKSAIRRQCQEESIANAIQSWGMSGGSLRLVREALAEPSPSWSNIDEGNLDLGDRNVKKYMIKRFPYGASCGRDGLCPQHLMDCLSGGCISSAPFTTLVKPGVVSTPLLWVLFGGVWVLRKEALLHVVTRLVEGRGDDVGLSMLLVDFKNSFNLVVVRPNSADFDFSNELAMNRVAKSIEHMHAHRSFDAALCSALDRICTSSVPRFGHALKYAFLASRLQLLACKLRLDLCVDLTRSSPLTQTRMVYFVWGRAVIEVAQCKRIMYEANVID</sequence>
<protein>
    <recommendedName>
        <fullName evidence="3">Reverse transcriptase domain-containing protein</fullName>
    </recommendedName>
</protein>
<reference evidence="2" key="1">
    <citation type="journal article" date="2019" name="Sci. Rep.">
        <title>Draft genome of Tanacetum cinerariifolium, the natural source of mosquito coil.</title>
        <authorList>
            <person name="Yamashiro T."/>
            <person name="Shiraishi A."/>
            <person name="Satake H."/>
            <person name="Nakayama K."/>
        </authorList>
    </citation>
    <scope>NUCLEOTIDE SEQUENCE</scope>
</reference>
<evidence type="ECO:0000256" key="1">
    <source>
        <dbReference type="SAM" id="SignalP"/>
    </source>
</evidence>
<feature type="signal peptide" evidence="1">
    <location>
        <begin position="1"/>
        <end position="19"/>
    </location>
</feature>